<keyword evidence="2" id="KW-1185">Reference proteome</keyword>
<name>A0ABP8NG99_9BACT</name>
<evidence type="ECO:0000313" key="2">
    <source>
        <dbReference type="Proteomes" id="UP001500840"/>
    </source>
</evidence>
<accession>A0ABP8NG99</accession>
<gene>
    <name evidence="1" type="ORF">GCM10023156_52270</name>
</gene>
<reference evidence="2" key="1">
    <citation type="journal article" date="2019" name="Int. J. Syst. Evol. Microbiol.">
        <title>The Global Catalogue of Microorganisms (GCM) 10K type strain sequencing project: providing services to taxonomists for standard genome sequencing and annotation.</title>
        <authorList>
            <consortium name="The Broad Institute Genomics Platform"/>
            <consortium name="The Broad Institute Genome Sequencing Center for Infectious Disease"/>
            <person name="Wu L."/>
            <person name="Ma J."/>
        </authorList>
    </citation>
    <scope>NUCLEOTIDE SEQUENCE [LARGE SCALE GENOMIC DNA]</scope>
    <source>
        <strain evidence="2">JCM 17759</strain>
    </source>
</reference>
<proteinExistence type="predicted"/>
<organism evidence="1 2">
    <name type="scientific">Novipirellula rosea</name>
    <dbReference type="NCBI Taxonomy" id="1031540"/>
    <lineage>
        <taxon>Bacteria</taxon>
        <taxon>Pseudomonadati</taxon>
        <taxon>Planctomycetota</taxon>
        <taxon>Planctomycetia</taxon>
        <taxon>Pirellulales</taxon>
        <taxon>Pirellulaceae</taxon>
        <taxon>Novipirellula</taxon>
    </lineage>
</organism>
<dbReference type="Proteomes" id="UP001500840">
    <property type="component" value="Unassembled WGS sequence"/>
</dbReference>
<evidence type="ECO:0000313" key="1">
    <source>
        <dbReference type="EMBL" id="GAA4465059.1"/>
    </source>
</evidence>
<protein>
    <recommendedName>
        <fullName evidence="3">Secreted protein</fullName>
    </recommendedName>
</protein>
<evidence type="ECO:0008006" key="3">
    <source>
        <dbReference type="Google" id="ProtNLM"/>
    </source>
</evidence>
<dbReference type="EMBL" id="BAABGA010000073">
    <property type="protein sequence ID" value="GAA4465059.1"/>
    <property type="molecule type" value="Genomic_DNA"/>
</dbReference>
<comment type="caution">
    <text evidence="1">The sequence shown here is derived from an EMBL/GenBank/DDBJ whole genome shotgun (WGS) entry which is preliminary data.</text>
</comment>
<sequence length="108" mass="11405">MLLIFVAAFVQLIPIGINQHADHGSNIAAGVADVSAAAKVAIEVVRPVGHGAQVLEDRAESEKTFGFGFASISQAKSSSPQWRCRDCISHLDSSAAATLVNLHVRLQI</sequence>